<evidence type="ECO:0000313" key="1">
    <source>
        <dbReference type="EMBL" id="PMB65522.1"/>
    </source>
</evidence>
<proteinExistence type="predicted"/>
<dbReference type="AlphaFoldDB" id="A0A2N6NE58"/>
<accession>A0A2N6NE58</accession>
<sequence length="108" mass="12010">MTSPAAACQPTDGDGIKINVTIIVPSGRTKEEIIQELFLWHFGPDSVFTIHHCRLEGPKPYLDNVHAVETELEFVIQDAADTYFEEMLLQLEAFGYELGPLHPIAVGD</sequence>
<dbReference type="Proteomes" id="UP000235728">
    <property type="component" value="Unassembled WGS sequence"/>
</dbReference>
<evidence type="ECO:0000313" key="2">
    <source>
        <dbReference type="Proteomes" id="UP000235728"/>
    </source>
</evidence>
<comment type="caution">
    <text evidence="1">The sequence shown here is derived from an EMBL/GenBank/DDBJ whole genome shotgun (WGS) entry which is preliminary data.</text>
</comment>
<organism evidence="1 2">
    <name type="scientific">Beauveria bassiana</name>
    <name type="common">White muscardine disease fungus</name>
    <name type="synonym">Tritirachium shiotae</name>
    <dbReference type="NCBI Taxonomy" id="176275"/>
    <lineage>
        <taxon>Eukaryota</taxon>
        <taxon>Fungi</taxon>
        <taxon>Dikarya</taxon>
        <taxon>Ascomycota</taxon>
        <taxon>Pezizomycotina</taxon>
        <taxon>Sordariomycetes</taxon>
        <taxon>Hypocreomycetidae</taxon>
        <taxon>Hypocreales</taxon>
        <taxon>Cordycipitaceae</taxon>
        <taxon>Beauveria</taxon>
    </lineage>
</organism>
<gene>
    <name evidence="1" type="ORF">BM221_008880</name>
</gene>
<dbReference type="EMBL" id="MRVG01000010">
    <property type="protein sequence ID" value="PMB65522.1"/>
    <property type="molecule type" value="Genomic_DNA"/>
</dbReference>
<name>A0A2N6NE58_BEABA</name>
<reference evidence="1 2" key="1">
    <citation type="journal article" date="2016" name="Appl. Microbiol. Biotechnol.">
        <title>Characterization of T-DNA insertion mutants with decreased virulence in the entomopathogenic fungus Beauveria bassiana JEF-007.</title>
        <authorList>
            <person name="Kim S."/>
            <person name="Lee S.J."/>
            <person name="Nai Y.S."/>
            <person name="Yu J.S."/>
            <person name="Lee M.R."/>
            <person name="Yang Y.T."/>
            <person name="Kim J.S."/>
        </authorList>
    </citation>
    <scope>NUCLEOTIDE SEQUENCE [LARGE SCALE GENOMIC DNA]</scope>
    <source>
        <strain evidence="1 2">JEF-007</strain>
    </source>
</reference>
<protein>
    <submittedName>
        <fullName evidence="1">Uncharacterized protein</fullName>
    </submittedName>
</protein>